<evidence type="ECO:0000256" key="3">
    <source>
        <dbReference type="ARBA" id="ARBA00022475"/>
    </source>
</evidence>
<evidence type="ECO:0000313" key="15">
    <source>
        <dbReference type="Proteomes" id="UP000694429"/>
    </source>
</evidence>
<feature type="compositionally biased region" description="Pro residues" evidence="10">
    <location>
        <begin position="218"/>
        <end position="229"/>
    </location>
</feature>
<keyword evidence="3" id="KW-1003">Cell membrane</keyword>
<dbReference type="AlphaFoldDB" id="A0A8C0RBB5"/>
<dbReference type="PANTHER" id="PTHR11984:SF3">
    <property type="entry name" value="GAP JUNCTION DELTA-4 PROTEIN"/>
    <property type="match status" value="1"/>
</dbReference>
<dbReference type="Ensembl" id="ENSCAFT00030005192.1">
    <property type="protein sequence ID" value="ENSCAFP00030004611.1"/>
    <property type="gene ID" value="ENSCAFG00030002811.1"/>
</dbReference>
<comment type="subunit">
    <text evidence="9">A connexon is composed of a hexamer of connexins.</text>
</comment>
<evidence type="ECO:0000313" key="14">
    <source>
        <dbReference type="Ensembl" id="ENSCAFP00030004611.1"/>
    </source>
</evidence>
<keyword evidence="7 11" id="KW-1133">Transmembrane helix</keyword>
<dbReference type="GO" id="GO:0007154">
    <property type="term" value="P:cell communication"/>
    <property type="evidence" value="ECO:0007669"/>
    <property type="project" value="InterPro"/>
</dbReference>
<organism evidence="14 15">
    <name type="scientific">Canis lupus familiaris</name>
    <name type="common">Dog</name>
    <name type="synonym">Canis familiaris</name>
    <dbReference type="NCBI Taxonomy" id="9615"/>
    <lineage>
        <taxon>Eukaryota</taxon>
        <taxon>Metazoa</taxon>
        <taxon>Chordata</taxon>
        <taxon>Craniata</taxon>
        <taxon>Vertebrata</taxon>
        <taxon>Euteleostomi</taxon>
        <taxon>Mammalia</taxon>
        <taxon>Eutheria</taxon>
        <taxon>Laurasiatheria</taxon>
        <taxon>Carnivora</taxon>
        <taxon>Caniformia</taxon>
        <taxon>Canidae</taxon>
        <taxon>Canis</taxon>
    </lineage>
</organism>
<feature type="transmembrane region" description="Helical" evidence="11">
    <location>
        <begin position="77"/>
        <end position="97"/>
    </location>
</feature>
<evidence type="ECO:0000256" key="9">
    <source>
        <dbReference type="RuleBase" id="RU000630"/>
    </source>
</evidence>
<keyword evidence="8 11" id="KW-0472">Membrane</keyword>
<evidence type="ECO:0000256" key="10">
    <source>
        <dbReference type="SAM" id="MobiDB-lite"/>
    </source>
</evidence>
<evidence type="ECO:0000256" key="4">
    <source>
        <dbReference type="ARBA" id="ARBA00022692"/>
    </source>
</evidence>
<dbReference type="InterPro" id="IPR013092">
    <property type="entry name" value="Connexin_N"/>
</dbReference>
<dbReference type="Pfam" id="PF00029">
    <property type="entry name" value="Connexin"/>
    <property type="match status" value="2"/>
</dbReference>
<evidence type="ECO:0000256" key="8">
    <source>
        <dbReference type="ARBA" id="ARBA00023136"/>
    </source>
</evidence>
<reference evidence="14" key="2">
    <citation type="submission" date="2025-08" db="UniProtKB">
        <authorList>
            <consortium name="Ensembl"/>
        </authorList>
    </citation>
    <scope>IDENTIFICATION</scope>
</reference>
<proteinExistence type="inferred from homology"/>
<keyword evidence="5 9" id="KW-0303">Gap junction</keyword>
<evidence type="ECO:0000256" key="1">
    <source>
        <dbReference type="ARBA" id="ARBA00004610"/>
    </source>
</evidence>
<reference evidence="14" key="1">
    <citation type="submission" date="2019-03" db="EMBL/GenBank/DDBJ databases">
        <authorList>
            <person name="Warren W.C."/>
            <person name="Johnson G.S."/>
        </authorList>
    </citation>
    <scope>NUCLEOTIDE SEQUENCE [LARGE SCALE GENOMIC DNA]</scope>
    <source>
        <strain evidence="14">Basenji</strain>
    </source>
</reference>
<evidence type="ECO:0000256" key="7">
    <source>
        <dbReference type="ARBA" id="ARBA00022989"/>
    </source>
</evidence>
<dbReference type="PROSITE" id="PS00407">
    <property type="entry name" value="CONNEXINS_1"/>
    <property type="match status" value="1"/>
</dbReference>
<evidence type="ECO:0000256" key="5">
    <source>
        <dbReference type="ARBA" id="ARBA00022868"/>
    </source>
</evidence>
<sequence length="311" mass="31915">MERLDLLGFLLITFNCNVTIVGKIWLIFAILLRMVVLLSAGAPVYQDEQERFVCNTLQPGCANVCYDAFSPVSQLRFWLLQSLAALLPSALFCAYVLHRGAALAARGLGLGGRDAGGPRDLPVPDLSRGYVVHLSLRVLTEAAFGASHYLLFGLAVPARVPCAQPPCSGVVDCYVSRPTEKALLALLMGAASALSLLLSAADLLCSVRGRARGRRGSPPRPPPRAPGRPPSRTRGSPQARAGAAGGAAGGGGGGPAEAGCAGGPDADADRGAATRACDPPAAGGLEPGGGLHGRAPREPRGQRPPDPLPGA</sequence>
<dbReference type="PRINTS" id="PR00206">
    <property type="entry name" value="CONNEXIN"/>
</dbReference>
<dbReference type="Proteomes" id="UP000694429">
    <property type="component" value="Chromosome 2"/>
</dbReference>
<evidence type="ECO:0000256" key="11">
    <source>
        <dbReference type="SAM" id="Phobius"/>
    </source>
</evidence>
<dbReference type="InterPro" id="IPR038359">
    <property type="entry name" value="Connexin_N_sf"/>
</dbReference>
<evidence type="ECO:0000256" key="2">
    <source>
        <dbReference type="ARBA" id="ARBA00004651"/>
    </source>
</evidence>
<dbReference type="Gene3D" id="1.20.1440.80">
    <property type="entry name" value="Gap junction channel protein cysteine-rich domain"/>
    <property type="match status" value="1"/>
</dbReference>
<feature type="compositionally biased region" description="Low complexity" evidence="10">
    <location>
        <begin position="230"/>
        <end position="242"/>
    </location>
</feature>
<comment type="function">
    <text evidence="9">One gap junction consists of a cluster of closely packed pairs of transmembrane channels, the connexons, through which materials of low MW diffuse from one cell to a neighboring cell.</text>
</comment>
<dbReference type="PROSITE" id="PS00408">
    <property type="entry name" value="CONNEXINS_2"/>
    <property type="match status" value="1"/>
</dbReference>
<feature type="transmembrane region" description="Helical" evidence="11">
    <location>
        <begin position="182"/>
        <end position="205"/>
    </location>
</feature>
<feature type="compositionally biased region" description="Gly residues" evidence="10">
    <location>
        <begin position="243"/>
        <end position="262"/>
    </location>
</feature>
<dbReference type="InterPro" id="IPR017990">
    <property type="entry name" value="Connexin_CS"/>
</dbReference>
<evidence type="ECO:0000256" key="6">
    <source>
        <dbReference type="ARBA" id="ARBA00022949"/>
    </source>
</evidence>
<comment type="similarity">
    <text evidence="9">Belongs to the connexin family.</text>
</comment>
<evidence type="ECO:0000259" key="12">
    <source>
        <dbReference type="SMART" id="SM00037"/>
    </source>
</evidence>
<dbReference type="InterPro" id="IPR019570">
    <property type="entry name" value="Connexin_CCC"/>
</dbReference>
<dbReference type="GO" id="GO:0005922">
    <property type="term" value="C:connexin complex"/>
    <property type="evidence" value="ECO:0007669"/>
    <property type="project" value="InterPro"/>
</dbReference>
<dbReference type="SMART" id="SM00037">
    <property type="entry name" value="CNX"/>
    <property type="match status" value="1"/>
</dbReference>
<comment type="subcellular location">
    <subcellularLocation>
        <location evidence="1">Cell junction</location>
        <location evidence="1">Gap junction</location>
    </subcellularLocation>
    <subcellularLocation>
        <location evidence="2 9">Cell membrane</location>
        <topology evidence="2 9">Multi-pass membrane protein</topology>
    </subcellularLocation>
</comment>
<dbReference type="SMART" id="SM01089">
    <property type="entry name" value="Connexin_CCC"/>
    <property type="match status" value="1"/>
</dbReference>
<feature type="domain" description="Connexin N-terminal" evidence="12">
    <location>
        <begin position="43"/>
        <end position="76"/>
    </location>
</feature>
<feature type="region of interest" description="Disordered" evidence="10">
    <location>
        <begin position="210"/>
        <end position="311"/>
    </location>
</feature>
<feature type="transmembrane region" description="Helical" evidence="11">
    <location>
        <begin position="6"/>
        <end position="32"/>
    </location>
</feature>
<keyword evidence="6" id="KW-0965">Cell junction</keyword>
<name>A0A8C0RBB5_CANLF</name>
<accession>A0A8C0RBB5</accession>
<feature type="compositionally biased region" description="Low complexity" evidence="10">
    <location>
        <begin position="273"/>
        <end position="284"/>
    </location>
</feature>
<evidence type="ECO:0000259" key="13">
    <source>
        <dbReference type="SMART" id="SM01089"/>
    </source>
</evidence>
<keyword evidence="4 9" id="KW-0812">Transmembrane</keyword>
<feature type="domain" description="Connexin cysteine-rich" evidence="13">
    <location>
        <begin position="140"/>
        <end position="206"/>
    </location>
</feature>
<protein>
    <recommendedName>
        <fullName evidence="9">Gap junction protein</fullName>
    </recommendedName>
</protein>
<dbReference type="InterPro" id="IPR000500">
    <property type="entry name" value="Connexin"/>
</dbReference>
<dbReference type="PANTHER" id="PTHR11984">
    <property type="entry name" value="CONNEXIN"/>
    <property type="match status" value="1"/>
</dbReference>